<dbReference type="Proteomes" id="UP000007802">
    <property type="component" value="Unassembled WGS sequence"/>
</dbReference>
<proteinExistence type="predicted"/>
<feature type="non-terminal residue" evidence="1">
    <location>
        <position position="1"/>
    </location>
</feature>
<accession>A0A0J9ER43</accession>
<organism evidence="1">
    <name type="scientific">Ajellomyces dermatitidis (strain ATCC 18188 / CBS 674.68)</name>
    <name type="common">Blastomyces dermatitidis</name>
    <dbReference type="NCBI Taxonomy" id="653446"/>
    <lineage>
        <taxon>Eukaryota</taxon>
        <taxon>Fungi</taxon>
        <taxon>Dikarya</taxon>
        <taxon>Ascomycota</taxon>
        <taxon>Pezizomycotina</taxon>
        <taxon>Eurotiomycetes</taxon>
        <taxon>Eurotiomycetidae</taxon>
        <taxon>Onygenales</taxon>
        <taxon>Ajellomycetaceae</taxon>
        <taxon>Blastomyces</taxon>
    </lineage>
</organism>
<gene>
    <name evidence="1" type="ORF">BDDG_12223</name>
</gene>
<evidence type="ECO:0000313" key="1">
    <source>
        <dbReference type="EMBL" id="KMW67625.1"/>
    </source>
</evidence>
<dbReference type="AlphaFoldDB" id="A0A0J9ER43"/>
<reference evidence="1" key="1">
    <citation type="submission" date="2010-03" db="EMBL/GenBank/DDBJ databases">
        <title>Annotation of Blastomyces dermatitidis strain ATCC 18188.</title>
        <authorList>
            <consortium name="The Broad Institute Genome Sequencing Platform"/>
            <consortium name="Broad Institute Genome Sequencing Center for Infectious Disease."/>
            <person name="Cuomo C."/>
            <person name="Klein B."/>
            <person name="Sullivan T."/>
            <person name="Heitman J."/>
            <person name="Young S."/>
            <person name="Zeng Q."/>
            <person name="Gargeya S."/>
            <person name="Alvarado L."/>
            <person name="Berlin A.M."/>
            <person name="Chapman S.B."/>
            <person name="Chen Z."/>
            <person name="Freedman E."/>
            <person name="Gellesch M."/>
            <person name="Goldberg J."/>
            <person name="Griggs A."/>
            <person name="Gujja S."/>
            <person name="Heilman E."/>
            <person name="Heiman D."/>
            <person name="Howarth C."/>
            <person name="Mehta T."/>
            <person name="Neiman D."/>
            <person name="Pearson M."/>
            <person name="Roberts A."/>
            <person name="Saif S."/>
            <person name="Shea T."/>
            <person name="Shenoy N."/>
            <person name="Sisk P."/>
            <person name="Stolte C."/>
            <person name="Sykes S."/>
            <person name="White J."/>
            <person name="Yandava C."/>
            <person name="Haas B."/>
            <person name="Nusbaum C."/>
            <person name="Birren B."/>
        </authorList>
    </citation>
    <scope>NUCLEOTIDE SEQUENCE</scope>
    <source>
        <strain evidence="1">ATCC 18188</strain>
    </source>
</reference>
<protein>
    <submittedName>
        <fullName evidence="1">Uncharacterized protein</fullName>
    </submittedName>
</protein>
<name>A0A0J9ER43_AJEDA</name>
<dbReference type="EMBL" id="GG749429">
    <property type="protein sequence ID" value="KMW67625.1"/>
    <property type="molecule type" value="Genomic_DNA"/>
</dbReference>
<sequence length="101" mass="11686">AGGDEPIVDSKPNKDLSSLQQNISSSGFEFLGYTYLSIKTKYRCSDHPATAKIRSWDLGKRFPLRKCIYLCFSFFRFRLPIYFIPLSVYFLRPTFSSLLLV</sequence>